<protein>
    <submittedName>
        <fullName evidence="1">Uncharacterized protein</fullName>
    </submittedName>
</protein>
<gene>
    <name evidence="1" type="ORF">PNIG_a1259</name>
</gene>
<dbReference type="EMBL" id="CP011036">
    <property type="protein sequence ID" value="ASM53447.1"/>
    <property type="molecule type" value="Genomic_DNA"/>
</dbReference>
<evidence type="ECO:0000313" key="1">
    <source>
        <dbReference type="EMBL" id="ASM53447.1"/>
    </source>
</evidence>
<dbReference type="KEGG" id="png:PNIG_a1259"/>
<organism evidence="1 2">
    <name type="scientific">Pseudoalteromonas nigrifaciens</name>
    <dbReference type="NCBI Taxonomy" id="28109"/>
    <lineage>
        <taxon>Bacteria</taxon>
        <taxon>Pseudomonadati</taxon>
        <taxon>Pseudomonadota</taxon>
        <taxon>Gammaproteobacteria</taxon>
        <taxon>Alteromonadales</taxon>
        <taxon>Pseudoalteromonadaceae</taxon>
        <taxon>Pseudoalteromonas</taxon>
    </lineage>
</organism>
<dbReference type="AlphaFoldDB" id="A0AAC9XX03"/>
<evidence type="ECO:0000313" key="2">
    <source>
        <dbReference type="Proteomes" id="UP000198329"/>
    </source>
</evidence>
<sequence length="56" mass="6475">MIVPLVVLYMVQTIVKINVKYNTLYLSSITISSEVYKSNYTNSKVNKLIKYQNDAK</sequence>
<reference evidence="1 2" key="1">
    <citation type="submission" date="2015-03" db="EMBL/GenBank/DDBJ databases">
        <authorList>
            <person name="Xie B.-B."/>
            <person name="Rong J.-C."/>
            <person name="Qin Q.-L."/>
            <person name="Zhang Y.-Z."/>
        </authorList>
    </citation>
    <scope>NUCLEOTIDE SEQUENCE [LARGE SCALE GENOMIC DNA]</scope>
    <source>
        <strain evidence="1 2">KMM 661</strain>
    </source>
</reference>
<dbReference type="Proteomes" id="UP000198329">
    <property type="component" value="Chromosome I"/>
</dbReference>
<accession>A0AAC9XX03</accession>
<name>A0AAC9XX03_9GAMM</name>
<keyword evidence="2" id="KW-1185">Reference proteome</keyword>
<proteinExistence type="predicted"/>